<protein>
    <submittedName>
        <fullName evidence="2">Uncharacterized protein</fullName>
    </submittedName>
</protein>
<organism evidence="2 3">
    <name type="scientific">Mya arenaria</name>
    <name type="common">Soft-shell clam</name>
    <dbReference type="NCBI Taxonomy" id="6604"/>
    <lineage>
        <taxon>Eukaryota</taxon>
        <taxon>Metazoa</taxon>
        <taxon>Spiralia</taxon>
        <taxon>Lophotrochozoa</taxon>
        <taxon>Mollusca</taxon>
        <taxon>Bivalvia</taxon>
        <taxon>Autobranchia</taxon>
        <taxon>Heteroconchia</taxon>
        <taxon>Euheterodonta</taxon>
        <taxon>Imparidentia</taxon>
        <taxon>Neoheterodontei</taxon>
        <taxon>Myida</taxon>
        <taxon>Myoidea</taxon>
        <taxon>Myidae</taxon>
        <taxon>Mya</taxon>
    </lineage>
</organism>
<proteinExistence type="predicted"/>
<dbReference type="EMBL" id="CP111023">
    <property type="protein sequence ID" value="WAR21196.1"/>
    <property type="molecule type" value="Genomic_DNA"/>
</dbReference>
<keyword evidence="1" id="KW-1133">Transmembrane helix</keyword>
<dbReference type="Proteomes" id="UP001164746">
    <property type="component" value="Chromosome 12"/>
</dbReference>
<reference evidence="2" key="1">
    <citation type="submission" date="2022-11" db="EMBL/GenBank/DDBJ databases">
        <title>Centuries of genome instability and evolution in soft-shell clam transmissible cancer (bioRxiv).</title>
        <authorList>
            <person name="Hart S.F.M."/>
            <person name="Yonemitsu M.A."/>
            <person name="Giersch R.M."/>
            <person name="Beal B.F."/>
            <person name="Arriagada G."/>
            <person name="Davis B.W."/>
            <person name="Ostrander E.A."/>
            <person name="Goff S.P."/>
            <person name="Metzger M.J."/>
        </authorList>
    </citation>
    <scope>NUCLEOTIDE SEQUENCE</scope>
    <source>
        <strain evidence="2">MELC-2E11</strain>
        <tissue evidence="2">Siphon/mantle</tissue>
    </source>
</reference>
<name>A0ABY7FJV3_MYAAR</name>
<evidence type="ECO:0000313" key="3">
    <source>
        <dbReference type="Proteomes" id="UP001164746"/>
    </source>
</evidence>
<feature type="transmembrane region" description="Helical" evidence="1">
    <location>
        <begin position="234"/>
        <end position="253"/>
    </location>
</feature>
<accession>A0ABY7FJV3</accession>
<evidence type="ECO:0000256" key="1">
    <source>
        <dbReference type="SAM" id="Phobius"/>
    </source>
</evidence>
<keyword evidence="3" id="KW-1185">Reference proteome</keyword>
<gene>
    <name evidence="2" type="ORF">MAR_015170</name>
</gene>
<keyword evidence="1" id="KW-0812">Transmembrane</keyword>
<evidence type="ECO:0000313" key="2">
    <source>
        <dbReference type="EMBL" id="WAR21196.1"/>
    </source>
</evidence>
<keyword evidence="1" id="KW-0472">Membrane</keyword>
<sequence>MENVVMETLLKIQPKGRISGKNIIGYRKRLRYILDTSAAEIFENNYVYGEWEKIMDDTVGFHVLYFVFGVNDTYITYGHMIARLSAFIKVLSDTSVKVSDMTTEVQVKVTVGSRGIYSLSGDNSRLYDADSNNEYTLIKPFIIPASFRNKHRMHLLPKHVCHRVAVTSREIVVQGKYFGRLVRTDKRVDFEWNKKRAQQYLVCVNDFIDVAHLNGRNALDVTGGHWLDSIRFEYIFGGVTAGTVLLLLVLIAFKAYRGRRIAESPDE</sequence>